<feature type="region of interest" description="Disordered" evidence="1">
    <location>
        <begin position="88"/>
        <end position="108"/>
    </location>
</feature>
<evidence type="ECO:0000256" key="1">
    <source>
        <dbReference type="SAM" id="MobiDB-lite"/>
    </source>
</evidence>
<dbReference type="AlphaFoldDB" id="A0A2U2BMW8"/>
<accession>A0A2U2BMW8</accession>
<evidence type="ECO:0000313" key="3">
    <source>
        <dbReference type="EMBL" id="PWE15365.1"/>
    </source>
</evidence>
<organism evidence="3 4">
    <name type="scientific">Alcaligenes faecalis</name>
    <dbReference type="NCBI Taxonomy" id="511"/>
    <lineage>
        <taxon>Bacteria</taxon>
        <taxon>Pseudomonadati</taxon>
        <taxon>Pseudomonadota</taxon>
        <taxon>Betaproteobacteria</taxon>
        <taxon>Burkholderiales</taxon>
        <taxon>Alcaligenaceae</taxon>
        <taxon>Alcaligenes</taxon>
    </lineage>
</organism>
<dbReference type="PROSITE" id="PS50828">
    <property type="entry name" value="SMR"/>
    <property type="match status" value="1"/>
</dbReference>
<dbReference type="PANTHER" id="PTHR35562">
    <property type="entry name" value="DNA ENDONUCLEASE SMRA-RELATED"/>
    <property type="match status" value="1"/>
</dbReference>
<dbReference type="RefSeq" id="WP_109088226.1">
    <property type="nucleotide sequence ID" value="NZ_QEXO01000001.1"/>
</dbReference>
<dbReference type="SMART" id="SM00463">
    <property type="entry name" value="SMR"/>
    <property type="match status" value="1"/>
</dbReference>
<protein>
    <recommendedName>
        <fullName evidence="2">Smr domain-containing protein</fullName>
    </recommendedName>
</protein>
<feature type="domain" description="Smr" evidence="2">
    <location>
        <begin position="167"/>
        <end position="248"/>
    </location>
</feature>
<reference evidence="3 4" key="2">
    <citation type="submission" date="2018-05" db="EMBL/GenBank/DDBJ databases">
        <authorList>
            <person name="Lanie J.A."/>
            <person name="Ng W.-L."/>
            <person name="Kazmierczak K.M."/>
            <person name="Andrzejewski T.M."/>
            <person name="Davidsen T.M."/>
            <person name="Wayne K.J."/>
            <person name="Tettelin H."/>
            <person name="Glass J.I."/>
            <person name="Rusch D."/>
            <person name="Podicherti R."/>
            <person name="Tsui H.-C.T."/>
            <person name="Winkler M.E."/>
        </authorList>
    </citation>
    <scope>NUCLEOTIDE SEQUENCE [LARGE SCALE GENOMIC DNA]</scope>
    <source>
        <strain evidence="3 4">YBY</strain>
    </source>
</reference>
<dbReference type="InterPro" id="IPR002625">
    <property type="entry name" value="Smr_dom"/>
</dbReference>
<dbReference type="PANTHER" id="PTHR35562:SF2">
    <property type="entry name" value="DNA ENDONUCLEASE SMRA-RELATED"/>
    <property type="match status" value="1"/>
</dbReference>
<dbReference type="EMBL" id="QEXO01000001">
    <property type="protein sequence ID" value="PWE15365.1"/>
    <property type="molecule type" value="Genomic_DNA"/>
</dbReference>
<feature type="region of interest" description="Disordered" evidence="1">
    <location>
        <begin position="1"/>
        <end position="75"/>
    </location>
</feature>
<dbReference type="STRING" id="511.UZ73_03765"/>
<dbReference type="Pfam" id="PF01713">
    <property type="entry name" value="Smr"/>
    <property type="match status" value="1"/>
</dbReference>
<dbReference type="Proteomes" id="UP000245216">
    <property type="component" value="Unassembled WGS sequence"/>
</dbReference>
<comment type="caution">
    <text evidence="3">The sequence shown here is derived from an EMBL/GenBank/DDBJ whole genome shotgun (WGS) entry which is preliminary data.</text>
</comment>
<sequence>MKTSKPKAVGRSLADLKKLQGQVRQDLNPPPAPARPQARKRPRPPDPGGKPAKLAPASNATAAQDPISLLDPSDRAWLRQSMRDVAPLKKRGQSVVMSRPAASPEQLEQRRRHAVGAPISTPALPQASDQYVSVQGESNDLRHLRAGCGTDVLRDLERNRWPIESSLDLHGSDLEQARERLDNFLRSCLEHGVRCVRIVHGTGYGSRNGEPVLRHAVRRWLTQLPSVLAYMECAPNEGGQGAVKLVLQAMSEPGV</sequence>
<dbReference type="InterPro" id="IPR036063">
    <property type="entry name" value="Smr_dom_sf"/>
</dbReference>
<gene>
    <name evidence="3" type="ORF">DF183_01115</name>
</gene>
<dbReference type="SUPFAM" id="SSF160443">
    <property type="entry name" value="SMR domain-like"/>
    <property type="match status" value="1"/>
</dbReference>
<name>A0A2U2BMW8_ALCFA</name>
<proteinExistence type="predicted"/>
<dbReference type="Gene3D" id="3.30.1370.110">
    <property type="match status" value="1"/>
</dbReference>
<evidence type="ECO:0000313" key="4">
    <source>
        <dbReference type="Proteomes" id="UP000245216"/>
    </source>
</evidence>
<evidence type="ECO:0000259" key="2">
    <source>
        <dbReference type="PROSITE" id="PS50828"/>
    </source>
</evidence>
<reference evidence="3 4" key="1">
    <citation type="submission" date="2018-05" db="EMBL/GenBank/DDBJ databases">
        <title>Genome Sequence of an Efficient Indole-Degrading Bacterium, Alcaligenes sp.YBY.</title>
        <authorList>
            <person name="Yang B."/>
        </authorList>
    </citation>
    <scope>NUCLEOTIDE SEQUENCE [LARGE SCALE GENOMIC DNA]</scope>
    <source>
        <strain evidence="3 4">YBY</strain>
    </source>
</reference>